<proteinExistence type="predicted"/>
<gene>
    <name evidence="8" type="ORF">BINO364_LOCUS9863</name>
</gene>
<accession>A0A8J9YB23</accession>
<dbReference type="AlphaFoldDB" id="A0A8J9YB23"/>
<dbReference type="InterPro" id="IPR020846">
    <property type="entry name" value="MFS_dom"/>
</dbReference>
<feature type="domain" description="Major facilitator superfamily (MFS) profile" evidence="7">
    <location>
        <begin position="99"/>
        <end position="514"/>
    </location>
</feature>
<evidence type="ECO:0000256" key="5">
    <source>
        <dbReference type="SAM" id="MobiDB-lite"/>
    </source>
</evidence>
<dbReference type="InterPro" id="IPR005828">
    <property type="entry name" value="MFS_sugar_transport-like"/>
</dbReference>
<dbReference type="PANTHER" id="PTHR24064">
    <property type="entry name" value="SOLUTE CARRIER FAMILY 22 MEMBER"/>
    <property type="match status" value="1"/>
</dbReference>
<evidence type="ECO:0000256" key="4">
    <source>
        <dbReference type="ARBA" id="ARBA00023136"/>
    </source>
</evidence>
<dbReference type="Gene3D" id="1.20.1250.20">
    <property type="entry name" value="MFS general substrate transporter like domains"/>
    <property type="match status" value="1"/>
</dbReference>
<comment type="subcellular location">
    <subcellularLocation>
        <location evidence="1">Membrane</location>
        <topology evidence="1">Multi-pass membrane protein</topology>
    </subcellularLocation>
</comment>
<feature type="transmembrane region" description="Helical" evidence="6">
    <location>
        <begin position="256"/>
        <end position="277"/>
    </location>
</feature>
<dbReference type="Pfam" id="PF00083">
    <property type="entry name" value="Sugar_tr"/>
    <property type="match status" value="1"/>
</dbReference>
<protein>
    <recommendedName>
        <fullName evidence="7">Major facilitator superfamily (MFS) profile domain-containing protein</fullName>
    </recommendedName>
</protein>
<evidence type="ECO:0000256" key="2">
    <source>
        <dbReference type="ARBA" id="ARBA00022692"/>
    </source>
</evidence>
<reference evidence="8" key="1">
    <citation type="submission" date="2021-12" db="EMBL/GenBank/DDBJ databases">
        <authorList>
            <person name="Martin H S."/>
        </authorList>
    </citation>
    <scope>NUCLEOTIDE SEQUENCE</scope>
</reference>
<organism evidence="8 9">
    <name type="scientific">Brenthis ino</name>
    <name type="common">lesser marbled fritillary</name>
    <dbReference type="NCBI Taxonomy" id="405034"/>
    <lineage>
        <taxon>Eukaryota</taxon>
        <taxon>Metazoa</taxon>
        <taxon>Ecdysozoa</taxon>
        <taxon>Arthropoda</taxon>
        <taxon>Hexapoda</taxon>
        <taxon>Insecta</taxon>
        <taxon>Pterygota</taxon>
        <taxon>Neoptera</taxon>
        <taxon>Endopterygota</taxon>
        <taxon>Lepidoptera</taxon>
        <taxon>Glossata</taxon>
        <taxon>Ditrysia</taxon>
        <taxon>Papilionoidea</taxon>
        <taxon>Nymphalidae</taxon>
        <taxon>Heliconiinae</taxon>
        <taxon>Argynnini</taxon>
        <taxon>Brenthis</taxon>
    </lineage>
</organism>
<name>A0A8J9YB23_9NEOP</name>
<feature type="transmembrane region" description="Helical" evidence="6">
    <location>
        <begin position="486"/>
        <end position="509"/>
    </location>
</feature>
<evidence type="ECO:0000256" key="3">
    <source>
        <dbReference type="ARBA" id="ARBA00022989"/>
    </source>
</evidence>
<dbReference type="OrthoDB" id="2261376at2759"/>
<dbReference type="GO" id="GO:0016020">
    <property type="term" value="C:membrane"/>
    <property type="evidence" value="ECO:0007669"/>
    <property type="project" value="UniProtKB-SubCell"/>
</dbReference>
<keyword evidence="9" id="KW-1185">Reference proteome</keyword>
<dbReference type="Proteomes" id="UP000838878">
    <property type="component" value="Chromosome 4"/>
</dbReference>
<feature type="non-terminal residue" evidence="8">
    <location>
        <position position="553"/>
    </location>
</feature>
<evidence type="ECO:0000259" key="7">
    <source>
        <dbReference type="PROSITE" id="PS50850"/>
    </source>
</evidence>
<dbReference type="EMBL" id="OV170224">
    <property type="protein sequence ID" value="CAH0724109.1"/>
    <property type="molecule type" value="Genomic_DNA"/>
</dbReference>
<feature type="transmembrane region" description="Helical" evidence="6">
    <location>
        <begin position="401"/>
        <end position="420"/>
    </location>
</feature>
<feature type="transmembrane region" description="Helical" evidence="6">
    <location>
        <begin position="229"/>
        <end position="250"/>
    </location>
</feature>
<evidence type="ECO:0000256" key="1">
    <source>
        <dbReference type="ARBA" id="ARBA00004141"/>
    </source>
</evidence>
<feature type="transmembrane region" description="Helical" evidence="6">
    <location>
        <begin position="340"/>
        <end position="361"/>
    </location>
</feature>
<dbReference type="GO" id="GO:0022857">
    <property type="term" value="F:transmembrane transporter activity"/>
    <property type="evidence" value="ECO:0007669"/>
    <property type="project" value="InterPro"/>
</dbReference>
<sequence length="553" mass="62101">MASEDCKEPLKEPLKEPDVVELDDVLNKLGAFGKHQLLTMCMLALVYATNSMYNVNYVFAVEDVSYRCKIPECESNVTNFNATWLNLTASKEDDKIKQCHRHPPLSQHCQNFNTSIVEECTEWVYDVPNSFVAEFGLACQGWKATLVGTTHSFGSMVGQLIQGQISDRFGRKTAAVFAGSAGAVLGLSKSFTNSYWAYIVLEGLEAAIGDALSPMFMLSIEIVEKKRAVLYQMILLNFYTVGQILMPFIAKAAPNWRIFLRLIYAPTLLVFSYSLLLDESIRWLFSKGHKKRAIALIQKIAVRNDIHIDKEMLNKLNYKEDSNKINDRKLLMKTFKSRILMQRFLVCLVWWLTITLINYGMMISSVLLSGDKYVNFALLVVMDIPANLLYWLALDKCARKMPLIASFIVGGLLCITQPFLPKEYAWLGIVLLMAFEMLATFSYNIVYMFTSELFPTYTRHSLHALCSSAGRFGALLAPQMPLLMAYWSGLPSLIFGVTSLVSGALALFVPETAHAALPDTVQEAEALGRRGARRRPSRSAHPTDIPHPTDPSD</sequence>
<evidence type="ECO:0000313" key="9">
    <source>
        <dbReference type="Proteomes" id="UP000838878"/>
    </source>
</evidence>
<dbReference type="SUPFAM" id="SSF103473">
    <property type="entry name" value="MFS general substrate transporter"/>
    <property type="match status" value="1"/>
</dbReference>
<evidence type="ECO:0000313" key="8">
    <source>
        <dbReference type="EMBL" id="CAH0724109.1"/>
    </source>
</evidence>
<feature type="transmembrane region" description="Helical" evidence="6">
    <location>
        <begin position="426"/>
        <end position="450"/>
    </location>
</feature>
<feature type="transmembrane region" description="Helical" evidence="6">
    <location>
        <begin position="373"/>
        <end position="394"/>
    </location>
</feature>
<keyword evidence="2 6" id="KW-0812">Transmembrane</keyword>
<keyword evidence="3 6" id="KW-1133">Transmembrane helix</keyword>
<dbReference type="PROSITE" id="PS50850">
    <property type="entry name" value="MFS"/>
    <property type="match status" value="1"/>
</dbReference>
<evidence type="ECO:0000256" key="6">
    <source>
        <dbReference type="SAM" id="Phobius"/>
    </source>
</evidence>
<feature type="region of interest" description="Disordered" evidence="5">
    <location>
        <begin position="525"/>
        <end position="553"/>
    </location>
</feature>
<keyword evidence="4 6" id="KW-0472">Membrane</keyword>
<dbReference type="InterPro" id="IPR036259">
    <property type="entry name" value="MFS_trans_sf"/>
</dbReference>